<dbReference type="PROSITE" id="PS51318">
    <property type="entry name" value="TAT"/>
    <property type="match status" value="1"/>
</dbReference>
<dbReference type="InterPro" id="IPR006311">
    <property type="entry name" value="TAT_signal"/>
</dbReference>
<dbReference type="EMBL" id="BAABKX010000018">
    <property type="protein sequence ID" value="GAA5059833.1"/>
    <property type="molecule type" value="Genomic_DNA"/>
</dbReference>
<dbReference type="GO" id="GO:0005507">
    <property type="term" value="F:copper ion binding"/>
    <property type="evidence" value="ECO:0007669"/>
    <property type="project" value="InterPro"/>
</dbReference>
<sequence length="158" mass="16942">MTEKRETTFDRRTALKTLGGVGVLAGVGGTATGQETGGEPSDGGQSDGGQSVRGTPILLVGEIEHWYGLAPSQIHGEENPTLSLRPGQQYTLVWMNVDGKEHELIIEDPDGNEITATESTSTPGATRQATFTAAERMSQYYCEYHPQRMRGDVSVGNS</sequence>
<keyword evidence="2" id="KW-0186">Copper</keyword>
<feature type="region of interest" description="Disordered" evidence="3">
    <location>
        <begin position="26"/>
        <end position="53"/>
    </location>
</feature>
<evidence type="ECO:0000256" key="3">
    <source>
        <dbReference type="SAM" id="MobiDB-lite"/>
    </source>
</evidence>
<proteinExistence type="predicted"/>
<dbReference type="Proteomes" id="UP001501729">
    <property type="component" value="Unassembled WGS sequence"/>
</dbReference>
<feature type="compositionally biased region" description="Low complexity" evidence="3">
    <location>
        <begin position="32"/>
        <end position="50"/>
    </location>
</feature>
<comment type="caution">
    <text evidence="5">The sequence shown here is derived from an EMBL/GenBank/DDBJ whole genome shotgun (WGS) entry which is preliminary data.</text>
</comment>
<evidence type="ECO:0000256" key="2">
    <source>
        <dbReference type="ARBA" id="ARBA00023008"/>
    </source>
</evidence>
<protein>
    <recommendedName>
        <fullName evidence="4">Blue (type 1) copper domain-containing protein</fullName>
    </recommendedName>
</protein>
<keyword evidence="1" id="KW-0479">Metal-binding</keyword>
<dbReference type="AlphaFoldDB" id="A0AAV3UN33"/>
<dbReference type="GO" id="GO:0009055">
    <property type="term" value="F:electron transfer activity"/>
    <property type="evidence" value="ECO:0007669"/>
    <property type="project" value="InterPro"/>
</dbReference>
<evidence type="ECO:0000259" key="4">
    <source>
        <dbReference type="Pfam" id="PF00127"/>
    </source>
</evidence>
<dbReference type="GeneID" id="68613709"/>
<name>A0AAV3UN33_9EURY</name>
<dbReference type="InterPro" id="IPR008972">
    <property type="entry name" value="Cupredoxin"/>
</dbReference>
<feature type="domain" description="Blue (type 1) copper" evidence="4">
    <location>
        <begin position="92"/>
        <end position="155"/>
    </location>
</feature>
<gene>
    <name evidence="5" type="ORF">GCM10025751_44290</name>
</gene>
<dbReference type="InterPro" id="IPR000923">
    <property type="entry name" value="BlueCu_1"/>
</dbReference>
<keyword evidence="6" id="KW-1185">Reference proteome</keyword>
<dbReference type="RefSeq" id="WP_227773509.1">
    <property type="nucleotide sequence ID" value="NZ_BAABKX010000018.1"/>
</dbReference>
<evidence type="ECO:0000313" key="5">
    <source>
        <dbReference type="EMBL" id="GAA5059833.1"/>
    </source>
</evidence>
<dbReference type="Pfam" id="PF00127">
    <property type="entry name" value="Copper-bind"/>
    <property type="match status" value="1"/>
</dbReference>
<organism evidence="5 6">
    <name type="scientific">Haladaptatus pallidirubidus</name>
    <dbReference type="NCBI Taxonomy" id="1008152"/>
    <lineage>
        <taxon>Archaea</taxon>
        <taxon>Methanobacteriati</taxon>
        <taxon>Methanobacteriota</taxon>
        <taxon>Stenosarchaea group</taxon>
        <taxon>Halobacteria</taxon>
        <taxon>Halobacteriales</taxon>
        <taxon>Haladaptataceae</taxon>
        <taxon>Haladaptatus</taxon>
    </lineage>
</organism>
<dbReference type="SUPFAM" id="SSF49503">
    <property type="entry name" value="Cupredoxins"/>
    <property type="match status" value="1"/>
</dbReference>
<reference evidence="5 6" key="1">
    <citation type="journal article" date="2019" name="Int. J. Syst. Evol. Microbiol.">
        <title>The Global Catalogue of Microorganisms (GCM) 10K type strain sequencing project: providing services to taxonomists for standard genome sequencing and annotation.</title>
        <authorList>
            <consortium name="The Broad Institute Genomics Platform"/>
            <consortium name="The Broad Institute Genome Sequencing Center for Infectious Disease"/>
            <person name="Wu L."/>
            <person name="Ma J."/>
        </authorList>
    </citation>
    <scope>NUCLEOTIDE SEQUENCE [LARGE SCALE GENOMIC DNA]</scope>
    <source>
        <strain evidence="5 6">JCM 17504</strain>
    </source>
</reference>
<dbReference type="Gene3D" id="2.60.40.420">
    <property type="entry name" value="Cupredoxins - blue copper proteins"/>
    <property type="match status" value="1"/>
</dbReference>
<evidence type="ECO:0000313" key="6">
    <source>
        <dbReference type="Proteomes" id="UP001501729"/>
    </source>
</evidence>
<accession>A0AAV3UN33</accession>
<evidence type="ECO:0000256" key="1">
    <source>
        <dbReference type="ARBA" id="ARBA00022723"/>
    </source>
</evidence>